<dbReference type="Pfam" id="PF00239">
    <property type="entry name" value="Resolvase"/>
    <property type="match status" value="1"/>
</dbReference>
<proteinExistence type="predicted"/>
<dbReference type="Pfam" id="PF13408">
    <property type="entry name" value="Zn_ribbon_recom"/>
    <property type="match status" value="1"/>
</dbReference>
<dbReference type="InterPro" id="IPR036162">
    <property type="entry name" value="Resolvase-like_N_sf"/>
</dbReference>
<accession>A0A1D9MIA9</accession>
<dbReference type="RefSeq" id="WP_071163498.1">
    <property type="nucleotide sequence ID" value="NZ_CP017812.1"/>
</dbReference>
<protein>
    <recommendedName>
        <fullName evidence="5">Recombinase family protein</fullName>
    </recommendedName>
</protein>
<dbReference type="InterPro" id="IPR050639">
    <property type="entry name" value="SSR_resolvase"/>
</dbReference>
<dbReference type="Gene3D" id="3.90.1750.20">
    <property type="entry name" value="Putative Large Serine Recombinase, Chain B, Domain 2"/>
    <property type="match status" value="1"/>
</dbReference>
<dbReference type="Gene3D" id="3.40.50.1390">
    <property type="entry name" value="Resolvase, N-terminal catalytic domain"/>
    <property type="match status" value="1"/>
</dbReference>
<dbReference type="GO" id="GO:0003677">
    <property type="term" value="F:DNA binding"/>
    <property type="evidence" value="ECO:0007669"/>
    <property type="project" value="InterPro"/>
</dbReference>
<dbReference type="InterPro" id="IPR038109">
    <property type="entry name" value="DNA_bind_recomb_sf"/>
</dbReference>
<evidence type="ECO:0000259" key="1">
    <source>
        <dbReference type="PROSITE" id="PS51736"/>
    </source>
</evidence>
<evidence type="ECO:0008006" key="5">
    <source>
        <dbReference type="Google" id="ProtNLM"/>
    </source>
</evidence>
<dbReference type="InterPro" id="IPR011109">
    <property type="entry name" value="DNA_bind_recombinase_dom"/>
</dbReference>
<organism evidence="3 4">
    <name type="scientific">Boudabousia tangfeifanii</name>
    <dbReference type="NCBI Taxonomy" id="1912795"/>
    <lineage>
        <taxon>Bacteria</taxon>
        <taxon>Bacillati</taxon>
        <taxon>Actinomycetota</taxon>
        <taxon>Actinomycetes</taxon>
        <taxon>Actinomycetales</taxon>
        <taxon>Actinomycetaceae</taxon>
        <taxon>Boudabousia</taxon>
    </lineage>
</organism>
<dbReference type="GO" id="GO:0000150">
    <property type="term" value="F:DNA strand exchange activity"/>
    <property type="evidence" value="ECO:0007669"/>
    <property type="project" value="InterPro"/>
</dbReference>
<feature type="domain" description="Recombinase" evidence="2">
    <location>
        <begin position="174"/>
        <end position="297"/>
    </location>
</feature>
<dbReference type="SUPFAM" id="SSF53041">
    <property type="entry name" value="Resolvase-like"/>
    <property type="match status" value="1"/>
</dbReference>
<dbReference type="OrthoDB" id="3243391at2"/>
<dbReference type="PANTHER" id="PTHR30461:SF23">
    <property type="entry name" value="DNA RECOMBINASE-RELATED"/>
    <property type="match status" value="1"/>
</dbReference>
<gene>
    <name evidence="3" type="ORF">BK816_00920</name>
</gene>
<evidence type="ECO:0000313" key="4">
    <source>
        <dbReference type="Proteomes" id="UP000176288"/>
    </source>
</evidence>
<dbReference type="PROSITE" id="PS51737">
    <property type="entry name" value="RECOMBINASE_DNA_BIND"/>
    <property type="match status" value="1"/>
</dbReference>
<dbReference type="KEGG" id="avu:BK816_00920"/>
<keyword evidence="4" id="KW-1185">Reference proteome</keyword>
<reference evidence="3 4" key="1">
    <citation type="submission" date="2016-10" db="EMBL/GenBank/DDBJ databases">
        <title>Actinomyces aegypiusis sp. nov., isolated from the Aegypius monachus in Qinghai Tibet Plateau China.</title>
        <authorList>
            <person name="Wang Y."/>
        </authorList>
    </citation>
    <scope>NUCLEOTIDE SEQUENCE [LARGE SCALE GENOMIC DNA]</scope>
    <source>
        <strain evidence="3 4">VUL4_3</strain>
    </source>
</reference>
<name>A0A1D9MIA9_9ACTO</name>
<dbReference type="AlphaFoldDB" id="A0A1D9MIA9"/>
<dbReference type="EMBL" id="CP017812">
    <property type="protein sequence ID" value="AOZ72032.1"/>
    <property type="molecule type" value="Genomic_DNA"/>
</dbReference>
<dbReference type="Proteomes" id="UP000176288">
    <property type="component" value="Chromosome"/>
</dbReference>
<dbReference type="PROSITE" id="PS51736">
    <property type="entry name" value="RECOMBINASES_3"/>
    <property type="match status" value="1"/>
</dbReference>
<dbReference type="Pfam" id="PF07508">
    <property type="entry name" value="Recombinase"/>
    <property type="match status" value="1"/>
</dbReference>
<evidence type="ECO:0000259" key="2">
    <source>
        <dbReference type="PROSITE" id="PS51737"/>
    </source>
</evidence>
<dbReference type="InterPro" id="IPR006119">
    <property type="entry name" value="Resolv_N"/>
</dbReference>
<evidence type="ECO:0000313" key="3">
    <source>
        <dbReference type="EMBL" id="AOZ72032.1"/>
    </source>
</evidence>
<dbReference type="STRING" id="1912795.BK816_00920"/>
<sequence>MTRQIKRITPPPQEKPPLVRVAAYARISAVNERSPKSLAAQIHHYSTLIQNTPGWRYIGVFIDNGKSGTNQNREGFKQLMAACRAGEVDLVLTKSISRLGRNTVDVLATCRELTALGVELRFERENISTATTDGELLLTLLASFAQGESEANSEAVKWSIRRNYEQGKPNSHYLYGYDWDGTQFHINPVEAPIVRRIFASYLEGISPDKLADQLYREGIRGKRGKKIDAMVIRRMLENERYMGDTLMQKHYLDGIRGPQRVNKGELPKYYAKDTHPPIIDRDTFKAVQAEIQRRRTLGKGAVPSLNTGCFTGRVICGACGKAFHRKTKQRFRLPDYKYWRCHTACQGKGNPCKAPNIREAHLKTATMAVLKLDEFDERAVWEQVKTILISSDELDFHLKDGTRRHVTLLETANLAENAAKTPETQTLPGRSQS</sequence>
<dbReference type="InterPro" id="IPR025827">
    <property type="entry name" value="Zn_ribbon_recom_dom"/>
</dbReference>
<feature type="domain" description="Resolvase/invertase-type recombinase catalytic" evidence="1">
    <location>
        <begin position="20"/>
        <end position="167"/>
    </location>
</feature>
<dbReference type="PANTHER" id="PTHR30461">
    <property type="entry name" value="DNA-INVERTASE FROM LAMBDOID PROPHAGE"/>
    <property type="match status" value="1"/>
</dbReference>
<dbReference type="SMART" id="SM00857">
    <property type="entry name" value="Resolvase"/>
    <property type="match status" value="1"/>
</dbReference>
<dbReference type="CDD" id="cd00338">
    <property type="entry name" value="Ser_Recombinase"/>
    <property type="match status" value="1"/>
</dbReference>